<organism evidence="1">
    <name type="scientific">Anguilla anguilla</name>
    <name type="common">European freshwater eel</name>
    <name type="synonym">Muraena anguilla</name>
    <dbReference type="NCBI Taxonomy" id="7936"/>
    <lineage>
        <taxon>Eukaryota</taxon>
        <taxon>Metazoa</taxon>
        <taxon>Chordata</taxon>
        <taxon>Craniata</taxon>
        <taxon>Vertebrata</taxon>
        <taxon>Euteleostomi</taxon>
        <taxon>Actinopterygii</taxon>
        <taxon>Neopterygii</taxon>
        <taxon>Teleostei</taxon>
        <taxon>Anguilliformes</taxon>
        <taxon>Anguillidae</taxon>
        <taxon>Anguilla</taxon>
    </lineage>
</organism>
<sequence>MGKSRPPQ</sequence>
<proteinExistence type="predicted"/>
<reference evidence="1" key="1">
    <citation type="submission" date="2014-11" db="EMBL/GenBank/DDBJ databases">
        <authorList>
            <person name="Amaro Gonzalez C."/>
        </authorList>
    </citation>
    <scope>NUCLEOTIDE SEQUENCE</scope>
</reference>
<protein>
    <submittedName>
        <fullName evidence="1">Uncharacterized protein</fullName>
    </submittedName>
</protein>
<reference evidence="1" key="2">
    <citation type="journal article" date="2015" name="Fish Shellfish Immunol.">
        <title>Early steps in the European eel (Anguilla anguilla)-Vibrio vulnificus interaction in the gills: Role of the RtxA13 toxin.</title>
        <authorList>
            <person name="Callol A."/>
            <person name="Pajuelo D."/>
            <person name="Ebbesson L."/>
            <person name="Teles M."/>
            <person name="MacKenzie S."/>
            <person name="Amaro C."/>
        </authorList>
    </citation>
    <scope>NUCLEOTIDE SEQUENCE</scope>
</reference>
<evidence type="ECO:0000313" key="1">
    <source>
        <dbReference type="EMBL" id="JAH20256.1"/>
    </source>
</evidence>
<dbReference type="EMBL" id="GBXM01088321">
    <property type="protein sequence ID" value="JAH20256.1"/>
    <property type="molecule type" value="Transcribed_RNA"/>
</dbReference>
<accession>A0A0E9QTI2</accession>
<name>A0A0E9QTI2_ANGAN</name>